<dbReference type="PROSITE" id="PS50850">
    <property type="entry name" value="MFS"/>
    <property type="match status" value="1"/>
</dbReference>
<dbReference type="InterPro" id="IPR052714">
    <property type="entry name" value="MFS_Exporter"/>
</dbReference>
<dbReference type="Gene3D" id="1.20.1250.20">
    <property type="entry name" value="MFS general substrate transporter like domains"/>
    <property type="match status" value="2"/>
</dbReference>
<dbReference type="SUPFAM" id="SSF103473">
    <property type="entry name" value="MFS general substrate transporter"/>
    <property type="match status" value="1"/>
</dbReference>
<evidence type="ECO:0000256" key="4">
    <source>
        <dbReference type="SAM" id="Phobius"/>
    </source>
</evidence>
<accession>A0ABU5QD80</accession>
<feature type="transmembrane region" description="Helical" evidence="4">
    <location>
        <begin position="45"/>
        <end position="64"/>
    </location>
</feature>
<keyword evidence="7" id="KW-1185">Reference proteome</keyword>
<dbReference type="RefSeq" id="WP_323297962.1">
    <property type="nucleotide sequence ID" value="NZ_JAYFUM010000021.1"/>
</dbReference>
<feature type="transmembrane region" description="Helical" evidence="4">
    <location>
        <begin position="76"/>
        <end position="94"/>
    </location>
</feature>
<evidence type="ECO:0000256" key="2">
    <source>
        <dbReference type="ARBA" id="ARBA00022989"/>
    </source>
</evidence>
<comment type="caution">
    <text evidence="6">The sequence shown here is derived from an EMBL/GenBank/DDBJ whole genome shotgun (WGS) entry which is preliminary data.</text>
</comment>
<feature type="transmembrane region" description="Helical" evidence="4">
    <location>
        <begin position="137"/>
        <end position="157"/>
    </location>
</feature>
<feature type="transmembrane region" description="Helical" evidence="4">
    <location>
        <begin position="338"/>
        <end position="357"/>
    </location>
</feature>
<keyword evidence="1 4" id="KW-0812">Transmembrane</keyword>
<feature type="transmembrane region" description="Helical" evidence="4">
    <location>
        <begin position="12"/>
        <end position="30"/>
    </location>
</feature>
<dbReference type="CDD" id="cd17489">
    <property type="entry name" value="MFS_YfcJ_like"/>
    <property type="match status" value="1"/>
</dbReference>
<dbReference type="PRINTS" id="PR01036">
    <property type="entry name" value="TCRTETB"/>
</dbReference>
<name>A0ABU5QD80_9BACT</name>
<dbReference type="Pfam" id="PF07690">
    <property type="entry name" value="MFS_1"/>
    <property type="match status" value="2"/>
</dbReference>
<proteinExistence type="predicted"/>
<evidence type="ECO:0000313" key="7">
    <source>
        <dbReference type="Proteomes" id="UP001302949"/>
    </source>
</evidence>
<gene>
    <name evidence="6" type="ORF">VB248_16770</name>
</gene>
<feature type="transmembrane region" description="Helical" evidence="4">
    <location>
        <begin position="246"/>
        <end position="263"/>
    </location>
</feature>
<keyword evidence="3 4" id="KW-0472">Membrane</keyword>
<dbReference type="Proteomes" id="UP001302949">
    <property type="component" value="Unassembled WGS sequence"/>
</dbReference>
<dbReference type="PANTHER" id="PTHR23531:SF1">
    <property type="entry name" value="QUINOLENE RESISTANCE PROTEIN NORA"/>
    <property type="match status" value="1"/>
</dbReference>
<feature type="transmembrane region" description="Helical" evidence="4">
    <location>
        <begin position="212"/>
        <end position="234"/>
    </location>
</feature>
<dbReference type="InterPro" id="IPR036259">
    <property type="entry name" value="MFS_trans_sf"/>
</dbReference>
<dbReference type="InterPro" id="IPR011701">
    <property type="entry name" value="MFS"/>
</dbReference>
<organism evidence="6 7">
    <name type="scientific">Arcicella rigui</name>
    <dbReference type="NCBI Taxonomy" id="797020"/>
    <lineage>
        <taxon>Bacteria</taxon>
        <taxon>Pseudomonadati</taxon>
        <taxon>Bacteroidota</taxon>
        <taxon>Cytophagia</taxon>
        <taxon>Cytophagales</taxon>
        <taxon>Flectobacillaceae</taxon>
        <taxon>Arcicella</taxon>
    </lineage>
</organism>
<protein>
    <submittedName>
        <fullName evidence="6">MFS transporter</fullName>
    </submittedName>
</protein>
<feature type="domain" description="Major facilitator superfamily (MFS) profile" evidence="5">
    <location>
        <begin position="11"/>
        <end position="388"/>
    </location>
</feature>
<dbReference type="InterPro" id="IPR020846">
    <property type="entry name" value="MFS_dom"/>
</dbReference>
<sequence length="395" mass="43656">MTKKASIYTYQFWLLCLSNFLFTASFQMMIPELPDYLGSMGGKEYIGYIIALFTLTAGFARPFSGKLTDTIGRVPIMALGSIVCFVCSGLYPFMHTVMGFLFLRFIHGFSTGTKPTATSAYVADIIPEDRRGEAQGMLGIFTATGMSIGPTIGSYLVVISSLKVMFFTSSVFALLSILILISMKETLPKEHKQPFSFKLLKIGWDDVFEPRVFAAFLVCLLLSFGSGVTITLVPDQTKFVGISNKGLFFTIYTISSLVIRMFFSKSSDKYGRIPVLMISSVILGVSMVICAFTNSLWLLVVVAILFGFSNGFNMPTLMAWTVDLSDENYRGRAVATTYIALEAGIGFGALFAGFIYQGNMENIIIPYILAAVLSFGAFIYLFYQQKNHRQVLNQA</sequence>
<evidence type="ECO:0000256" key="3">
    <source>
        <dbReference type="ARBA" id="ARBA00023136"/>
    </source>
</evidence>
<feature type="transmembrane region" description="Helical" evidence="4">
    <location>
        <begin position="363"/>
        <end position="383"/>
    </location>
</feature>
<feature type="transmembrane region" description="Helical" evidence="4">
    <location>
        <begin position="275"/>
        <end position="308"/>
    </location>
</feature>
<evidence type="ECO:0000313" key="6">
    <source>
        <dbReference type="EMBL" id="MEA5140806.1"/>
    </source>
</evidence>
<reference evidence="6 7" key="1">
    <citation type="submission" date="2023-12" db="EMBL/GenBank/DDBJ databases">
        <title>Novel species of the genus Arcicella isolated from rivers.</title>
        <authorList>
            <person name="Lu H."/>
        </authorList>
    </citation>
    <scope>NUCLEOTIDE SEQUENCE [LARGE SCALE GENOMIC DNA]</scope>
    <source>
        <strain evidence="6 7">KCTC 23307</strain>
    </source>
</reference>
<feature type="transmembrane region" description="Helical" evidence="4">
    <location>
        <begin position="164"/>
        <end position="183"/>
    </location>
</feature>
<dbReference type="EMBL" id="JAYFUM010000021">
    <property type="protein sequence ID" value="MEA5140806.1"/>
    <property type="molecule type" value="Genomic_DNA"/>
</dbReference>
<dbReference type="PANTHER" id="PTHR23531">
    <property type="entry name" value="QUINOLENE RESISTANCE PROTEIN NORA"/>
    <property type="match status" value="1"/>
</dbReference>
<keyword evidence="2 4" id="KW-1133">Transmembrane helix</keyword>
<evidence type="ECO:0000259" key="5">
    <source>
        <dbReference type="PROSITE" id="PS50850"/>
    </source>
</evidence>
<evidence type="ECO:0000256" key="1">
    <source>
        <dbReference type="ARBA" id="ARBA00022692"/>
    </source>
</evidence>